<feature type="transmembrane region" description="Helical" evidence="5">
    <location>
        <begin position="79"/>
        <end position="96"/>
    </location>
</feature>
<dbReference type="GeneID" id="10393147"/>
<evidence type="ECO:0000256" key="4">
    <source>
        <dbReference type="ARBA" id="ARBA00023136"/>
    </source>
</evidence>
<feature type="transmembrane region" description="Helical" evidence="5">
    <location>
        <begin position="35"/>
        <end position="58"/>
    </location>
</feature>
<evidence type="ECO:0000256" key="2">
    <source>
        <dbReference type="ARBA" id="ARBA00022692"/>
    </source>
</evidence>
<dbReference type="STRING" id="693661.Arcve_0056"/>
<evidence type="ECO:0000313" key="6">
    <source>
        <dbReference type="EMBL" id="AEA46099.1"/>
    </source>
</evidence>
<dbReference type="GO" id="GO:0030026">
    <property type="term" value="P:intracellular manganese ion homeostasis"/>
    <property type="evidence" value="ECO:0007669"/>
    <property type="project" value="InterPro"/>
</dbReference>
<dbReference type="AlphaFoldDB" id="F2KMS5"/>
<dbReference type="eggNOG" id="arCOG01096">
    <property type="taxonomic scope" value="Archaea"/>
</dbReference>
<evidence type="ECO:0000256" key="1">
    <source>
        <dbReference type="ARBA" id="ARBA00004127"/>
    </source>
</evidence>
<sequence length="162" mass="17531">MKLSLRKGFSFGLASGVITTLGMMVGVHASTHSKVAVIGGIIAIAIADAFSDAVGIHISEESENKHSAREIWESTFSTFISKFFFALTFVIPVLLFDLFTAIVVSVVWGLSLITVFSYYLAKQQSVEAYKVILEHLGIVVLVIAVTHYVGSWISTVFGNIGL</sequence>
<keyword evidence="4 5" id="KW-0472">Membrane</keyword>
<gene>
    <name evidence="6" type="ordered locus">Arcve_0056</name>
</gene>
<name>F2KMS5_ARCVS</name>
<keyword evidence="2 5" id="KW-0812">Transmembrane</keyword>
<comment type="subcellular location">
    <subcellularLocation>
        <location evidence="1">Endomembrane system</location>
        <topology evidence="1">Multi-pass membrane protein</topology>
    </subcellularLocation>
</comment>
<feature type="transmembrane region" description="Helical" evidence="5">
    <location>
        <begin position="9"/>
        <end position="29"/>
    </location>
</feature>
<evidence type="ECO:0000256" key="3">
    <source>
        <dbReference type="ARBA" id="ARBA00022989"/>
    </source>
</evidence>
<dbReference type="EMBL" id="CP002588">
    <property type="protein sequence ID" value="AEA46099.1"/>
    <property type="molecule type" value="Genomic_DNA"/>
</dbReference>
<feature type="transmembrane region" description="Helical" evidence="5">
    <location>
        <begin position="102"/>
        <end position="121"/>
    </location>
</feature>
<organism evidence="6 7">
    <name type="scientific">Archaeoglobus veneficus (strain DSM 11195 / SNP6)</name>
    <dbReference type="NCBI Taxonomy" id="693661"/>
    <lineage>
        <taxon>Archaea</taxon>
        <taxon>Methanobacteriati</taxon>
        <taxon>Methanobacteriota</taxon>
        <taxon>Archaeoglobi</taxon>
        <taxon>Archaeoglobales</taxon>
        <taxon>Archaeoglobaceae</taxon>
        <taxon>Archaeoglobus</taxon>
    </lineage>
</organism>
<protein>
    <recommendedName>
        <fullName evidence="8">VIT family protein</fullName>
    </recommendedName>
</protein>
<dbReference type="RefSeq" id="WP_013682775.1">
    <property type="nucleotide sequence ID" value="NC_015320.1"/>
</dbReference>
<reference evidence="6 7" key="1">
    <citation type="submission" date="2011-03" db="EMBL/GenBank/DDBJ databases">
        <title>The complete genome of Archaeoglobus veneficus SNP6.</title>
        <authorList>
            <consortium name="US DOE Joint Genome Institute (JGI-PGF)"/>
            <person name="Lucas S."/>
            <person name="Copeland A."/>
            <person name="Lapidus A."/>
            <person name="Bruce D."/>
            <person name="Goodwin L."/>
            <person name="Pitluck S."/>
            <person name="Kyrpides N."/>
            <person name="Mavromatis K."/>
            <person name="Pagani I."/>
            <person name="Ivanova N."/>
            <person name="Mikhailova N."/>
            <person name="Lu M."/>
            <person name="Detter J.C."/>
            <person name="Tapia R."/>
            <person name="Han C."/>
            <person name="Land M."/>
            <person name="Hauser L."/>
            <person name="Markowitz V."/>
            <person name="Cheng J.-F."/>
            <person name="Hugenholtz P."/>
            <person name="Woyke T."/>
            <person name="Wu D."/>
            <person name="Spring S."/>
            <person name="Brambilla E."/>
            <person name="Klenk H.-P."/>
            <person name="Eisen J.A."/>
        </authorList>
    </citation>
    <scope>NUCLEOTIDE SEQUENCE [LARGE SCALE GENOMIC DNA]</scope>
    <source>
        <strain>SNP6</strain>
    </source>
</reference>
<dbReference type="KEGG" id="ave:Arcve_0056"/>
<accession>F2KMS5</accession>
<dbReference type="HOGENOM" id="CLU_137176_0_0_2"/>
<evidence type="ECO:0000313" key="7">
    <source>
        <dbReference type="Proteomes" id="UP000008136"/>
    </source>
</evidence>
<dbReference type="Proteomes" id="UP000008136">
    <property type="component" value="Chromosome"/>
</dbReference>
<evidence type="ECO:0008006" key="8">
    <source>
        <dbReference type="Google" id="ProtNLM"/>
    </source>
</evidence>
<keyword evidence="7" id="KW-1185">Reference proteome</keyword>
<feature type="transmembrane region" description="Helical" evidence="5">
    <location>
        <begin position="133"/>
        <end position="153"/>
    </location>
</feature>
<dbReference type="Pfam" id="PF01988">
    <property type="entry name" value="VIT1"/>
    <property type="match status" value="1"/>
</dbReference>
<proteinExistence type="predicted"/>
<evidence type="ECO:0000256" key="5">
    <source>
        <dbReference type="SAM" id="Phobius"/>
    </source>
</evidence>
<dbReference type="GO" id="GO:0012505">
    <property type="term" value="C:endomembrane system"/>
    <property type="evidence" value="ECO:0007669"/>
    <property type="project" value="UniProtKB-SubCell"/>
</dbReference>
<dbReference type="InterPro" id="IPR008217">
    <property type="entry name" value="Ccc1_fam"/>
</dbReference>
<dbReference type="OrthoDB" id="358674at2157"/>
<keyword evidence="3 5" id="KW-1133">Transmembrane helix</keyword>
<dbReference type="GO" id="GO:0005384">
    <property type="term" value="F:manganese ion transmembrane transporter activity"/>
    <property type="evidence" value="ECO:0007669"/>
    <property type="project" value="InterPro"/>
</dbReference>